<evidence type="ECO:0000256" key="11">
    <source>
        <dbReference type="ARBA" id="ARBA00022723"/>
    </source>
</evidence>
<feature type="domain" description="T-ag OBD" evidence="36">
    <location>
        <begin position="264"/>
        <end position="380"/>
    </location>
</feature>
<dbReference type="Gene3D" id="1.10.10.510">
    <property type="entry name" value="Zinc finger, large T-antigen D1 domain"/>
    <property type="match status" value="1"/>
</dbReference>
<dbReference type="GO" id="GO:0008270">
    <property type="term" value="F:zinc ion binding"/>
    <property type="evidence" value="ECO:0007669"/>
    <property type="project" value="UniProtKB-KW"/>
</dbReference>
<dbReference type="InterPro" id="IPR037102">
    <property type="entry name" value="Znf_lg_T-Ag_D1_dom_sf"/>
</dbReference>
<evidence type="ECO:0000256" key="4">
    <source>
        <dbReference type="ARBA" id="ARBA00022504"/>
    </source>
</evidence>
<evidence type="ECO:0000256" key="32">
    <source>
        <dbReference type="PROSITE-ProRule" id="PRU00620"/>
    </source>
</evidence>
<keyword evidence="15" id="KW-0347">Helicase</keyword>
<evidence type="ECO:0000256" key="19">
    <source>
        <dbReference type="ARBA" id="ARBA00022842"/>
    </source>
</evidence>
<dbReference type="Gene3D" id="1.10.287.110">
    <property type="entry name" value="DnaJ domain"/>
    <property type="match status" value="1"/>
</dbReference>
<evidence type="ECO:0000256" key="34">
    <source>
        <dbReference type="SAM" id="MobiDB-lite"/>
    </source>
</evidence>
<feature type="compositionally biased region" description="Low complexity" evidence="34">
    <location>
        <begin position="155"/>
        <end position="165"/>
    </location>
</feature>
<keyword evidence="7" id="KW-1048">Host nucleus</keyword>
<evidence type="ECO:0000256" key="27">
    <source>
        <dbReference type="ARBA" id="ARBA00026077"/>
    </source>
</evidence>
<evidence type="ECO:0000256" key="21">
    <source>
        <dbReference type="ARBA" id="ARBA00023125"/>
    </source>
</evidence>
<dbReference type="InterPro" id="IPR010932">
    <property type="entry name" value="Lg_T_Ag_Polyomavir_C"/>
</dbReference>
<dbReference type="SUPFAM" id="SSF52540">
    <property type="entry name" value="P-loop containing nucleoside triphosphate hydrolases"/>
    <property type="match status" value="1"/>
</dbReference>
<evidence type="ECO:0000256" key="26">
    <source>
        <dbReference type="ARBA" id="ARBA00023318"/>
    </source>
</evidence>
<dbReference type="EMBL" id="MT925637">
    <property type="protein sequence ID" value="QOV03385.1"/>
    <property type="molecule type" value="Genomic_DNA"/>
</dbReference>
<organismHost>
    <name type="scientific">Mesocricetus auratus</name>
    <name type="common">Golden hamster</name>
    <dbReference type="NCBI Taxonomy" id="10036"/>
</organismHost>
<evidence type="ECO:0000256" key="7">
    <source>
        <dbReference type="ARBA" id="ARBA00022562"/>
    </source>
</evidence>
<proteinExistence type="predicted"/>
<evidence type="ECO:0000256" key="29">
    <source>
        <dbReference type="ARBA" id="ARBA00034808"/>
    </source>
</evidence>
<dbReference type="SMART" id="SM00271">
    <property type="entry name" value="DnaJ"/>
    <property type="match status" value="1"/>
</dbReference>
<reference evidence="38" key="1">
    <citation type="journal article" date="2002" name="Vet. Rec.">
        <title>Polyomavirus infection in hamsters and trichoepitheliomas/cutaneous adnexal tumours.</title>
        <authorList>
            <person name="Foster AP"/>
            <person name="Brown PJ"/>
            <person name="Jandrig B"/>
            <person name="Grosch A"/>
            <person name="Voronkova T"/>
            <person name="Scherneck S Ulrich.R."/>
        </authorList>
    </citation>
    <scope>NUCLEOTIDE SEQUENCE</scope>
    <source>
        <strain evidence="38">Bristol B1</strain>
        <strain evidence="39">Bristol C7</strain>
    </source>
</reference>
<dbReference type="Pfam" id="PF02217">
    <property type="entry name" value="T_Ag_DNA_bind"/>
    <property type="match status" value="1"/>
</dbReference>
<reference evidence="38" key="2">
    <citation type="submission" date="2020-08" db="EMBL/GenBank/DDBJ databases">
        <authorList>
            <person name="Jandrig B."/>
        </authorList>
    </citation>
    <scope>NUCLEOTIDE SEQUENCE</scope>
    <source>
        <strain evidence="38">Bristol B1</strain>
        <strain evidence="39">Bristol C7</strain>
    </source>
</reference>
<evidence type="ECO:0000256" key="24">
    <source>
        <dbReference type="ARBA" id="ARBA00023280"/>
    </source>
</evidence>
<dbReference type="SUPFAM" id="SSF46565">
    <property type="entry name" value="Chaperone J-domain"/>
    <property type="match status" value="1"/>
</dbReference>
<feature type="compositionally biased region" description="Polar residues" evidence="34">
    <location>
        <begin position="219"/>
        <end position="232"/>
    </location>
</feature>
<keyword evidence="25" id="KW-1078">G1/S host cell cycle checkpoint dysregulation by virus</keyword>
<evidence type="ECO:0000256" key="14">
    <source>
        <dbReference type="ARBA" id="ARBA00022801"/>
    </source>
</evidence>
<evidence type="ECO:0000256" key="1">
    <source>
        <dbReference type="ARBA" id="ARBA00001946"/>
    </source>
</evidence>
<dbReference type="PROSITE" id="PS51341">
    <property type="entry name" value="ZF_LTAG_D1"/>
    <property type="match status" value="1"/>
</dbReference>
<dbReference type="EC" id="5.6.2.4" evidence="29"/>
<evidence type="ECO:0000256" key="12">
    <source>
        <dbReference type="ARBA" id="ARBA00022741"/>
    </source>
</evidence>
<dbReference type="InterPro" id="IPR027417">
    <property type="entry name" value="P-loop_NTPase"/>
</dbReference>
<dbReference type="InterPro" id="IPR036869">
    <property type="entry name" value="J_dom_sf"/>
</dbReference>
<evidence type="ECO:0000259" key="35">
    <source>
        <dbReference type="PROSITE" id="PS51206"/>
    </source>
</evidence>
<protein>
    <recommendedName>
        <fullName evidence="3">Large T antigen</fullName>
        <ecNumber evidence="29">5.6.2.4</ecNumber>
    </recommendedName>
    <alternativeName>
        <fullName evidence="30">DNA 3'-5' helicase large T antigen</fullName>
    </alternativeName>
</protein>
<comment type="cofactor">
    <cofactor evidence="1">
        <name>Mg(2+)</name>
        <dbReference type="ChEBI" id="CHEBI:18420"/>
    </cofactor>
</comment>
<evidence type="ECO:0000256" key="31">
    <source>
        <dbReference type="ARBA" id="ARBA00048988"/>
    </source>
</evidence>
<keyword evidence="20" id="KW-0007">Acetylation</keyword>
<dbReference type="GO" id="GO:0039576">
    <property type="term" value="P:symbiont-mediated suppression of host JAK-STAT cascade via inhibition of JAK1 activity"/>
    <property type="evidence" value="ECO:0007669"/>
    <property type="project" value="UniProtKB-KW"/>
</dbReference>
<accession>A0A7U3NIU3</accession>
<keyword evidence="9" id="KW-1090">Inhibition of host innate immune response by virus</keyword>
<feature type="domain" description="T-ag D1-type" evidence="37">
    <location>
        <begin position="389"/>
        <end position="483"/>
    </location>
</feature>
<dbReference type="InterPro" id="IPR016392">
    <property type="entry name" value="Lg_T_Ag_polyomavir"/>
</dbReference>
<keyword evidence="12" id="KW-0547">Nucleotide-binding</keyword>
<dbReference type="Gene3D" id="1.20.1050.70">
    <property type="entry name" value="Large T antigen, SV40, domain 3"/>
    <property type="match status" value="1"/>
</dbReference>
<evidence type="ECO:0000256" key="13">
    <source>
        <dbReference type="ARBA" id="ARBA00022771"/>
    </source>
</evidence>
<evidence type="ECO:0000256" key="8">
    <source>
        <dbReference type="ARBA" id="ARBA00022581"/>
    </source>
</evidence>
<dbReference type="GO" id="GO:0043138">
    <property type="term" value="F:3'-5' DNA helicase activity"/>
    <property type="evidence" value="ECO:0007669"/>
    <property type="project" value="UniProtKB-EC"/>
</dbReference>
<keyword evidence="5" id="KW-0244">Early protein</keyword>
<dbReference type="GO" id="GO:0003688">
    <property type="term" value="F:DNA replication origin binding"/>
    <property type="evidence" value="ECO:0007669"/>
    <property type="project" value="InterPro"/>
</dbReference>
<evidence type="ECO:0000256" key="30">
    <source>
        <dbReference type="ARBA" id="ARBA00045019"/>
    </source>
</evidence>
<keyword evidence="24" id="KW-0899">Viral immunoevasion</keyword>
<comment type="catalytic activity">
    <reaction evidence="28">
        <text>Couples ATP hydrolysis with the unwinding of duplex DNA by translocating in the 3'-5' direction.</text>
        <dbReference type="EC" id="5.6.2.4"/>
    </reaction>
</comment>
<comment type="catalytic activity">
    <reaction evidence="31">
        <text>ATP + H2O = ADP + phosphate + H(+)</text>
        <dbReference type="Rhea" id="RHEA:13065"/>
        <dbReference type="ChEBI" id="CHEBI:15377"/>
        <dbReference type="ChEBI" id="CHEBI:15378"/>
        <dbReference type="ChEBI" id="CHEBI:30616"/>
        <dbReference type="ChEBI" id="CHEBI:43474"/>
        <dbReference type="ChEBI" id="CHEBI:456216"/>
        <dbReference type="EC" id="5.6.2.4"/>
    </reaction>
</comment>
<evidence type="ECO:0000256" key="23">
    <source>
        <dbReference type="ARBA" id="ARBA00023258"/>
    </source>
</evidence>
<dbReference type="Gene3D" id="3.40.1310.20">
    <property type="match status" value="1"/>
</dbReference>
<evidence type="ECO:0000256" key="20">
    <source>
        <dbReference type="ARBA" id="ARBA00022990"/>
    </source>
</evidence>
<feature type="compositionally biased region" description="Acidic residues" evidence="34">
    <location>
        <begin position="133"/>
        <end position="143"/>
    </location>
</feature>
<evidence type="ECO:0000256" key="33">
    <source>
        <dbReference type="PROSITE-ProRule" id="PRU00671"/>
    </source>
</evidence>
<keyword evidence="13 33" id="KW-0863">Zinc-finger</keyword>
<keyword evidence="4" id="KW-1121">Modulation of host cell cycle by virus</keyword>
<keyword evidence="19" id="KW-0460">Magnesium</keyword>
<dbReference type="GO" id="GO:0052170">
    <property type="term" value="P:symbiont-mediated suppression of host innate immune response"/>
    <property type="evidence" value="ECO:0007669"/>
    <property type="project" value="UniProtKB-KW"/>
</dbReference>
<dbReference type="InterPro" id="IPR017910">
    <property type="entry name" value="Znf_lg_T-Ag_D1-typ"/>
</dbReference>
<evidence type="ECO:0000256" key="18">
    <source>
        <dbReference type="ARBA" id="ARBA00022840"/>
    </source>
</evidence>
<keyword evidence="6" id="KW-0597">Phosphoprotein</keyword>
<keyword evidence="16" id="KW-1114">Inhibition of host interferon signaling pathway by virus</keyword>
<keyword evidence="26" id="KW-1096">Inhibition of host JAK1 by virus</keyword>
<dbReference type="InterPro" id="IPR001623">
    <property type="entry name" value="DnaJ_domain"/>
</dbReference>
<evidence type="ECO:0000256" key="2">
    <source>
        <dbReference type="ARBA" id="ARBA00004147"/>
    </source>
</evidence>
<evidence type="ECO:0000256" key="28">
    <source>
        <dbReference type="ARBA" id="ARBA00034617"/>
    </source>
</evidence>
<evidence type="ECO:0000313" key="38">
    <source>
        <dbReference type="EMBL" id="QOV03385.1"/>
    </source>
</evidence>
<dbReference type="GO" id="GO:0039645">
    <property type="term" value="P:symbiont-mediated perturbation of host cell cycle G1/S transition checkpoint"/>
    <property type="evidence" value="ECO:0007669"/>
    <property type="project" value="UniProtKB-KW"/>
</dbReference>
<keyword evidence="22" id="KW-0413">Isomerase</keyword>
<evidence type="ECO:0000256" key="17">
    <source>
        <dbReference type="ARBA" id="ARBA00022833"/>
    </source>
</evidence>
<keyword evidence="10" id="KW-0235">DNA replication</keyword>
<dbReference type="GO" id="GO:0005524">
    <property type="term" value="F:ATP binding"/>
    <property type="evidence" value="ECO:0007669"/>
    <property type="project" value="UniProtKB-KW"/>
</dbReference>
<dbReference type="GO" id="GO:0042025">
    <property type="term" value="C:host cell nucleus"/>
    <property type="evidence" value="ECO:0007669"/>
    <property type="project" value="UniProtKB-SubCell"/>
</dbReference>
<name>A0A7U3NIU3_POVHA</name>
<dbReference type="Gene3D" id="3.40.50.300">
    <property type="entry name" value="P-loop containing nucleotide triphosphate hydrolases"/>
    <property type="match status" value="1"/>
</dbReference>
<evidence type="ECO:0000259" key="37">
    <source>
        <dbReference type="PROSITE" id="PS51341"/>
    </source>
</evidence>
<dbReference type="SUPFAM" id="SSF55464">
    <property type="entry name" value="Origin of replication-binding domain, RBD-like"/>
    <property type="match status" value="1"/>
</dbReference>
<dbReference type="InterPro" id="IPR014015">
    <property type="entry name" value="Helicase_SF3_DNA-vir"/>
</dbReference>
<keyword evidence="17" id="KW-0862">Zinc</keyword>
<sequence length="761" mass="87186">MDRILTKEEKQALISLLDLEPQYWGDYGRMQKCYKKKCLQLHPDKGGNEELMQQLNTLWTKLKDGLYRVRLLLGPSQDPNASTSTSRPGEFYNPDTGGYWSYSYGSAGYSDQQKKYWEEFFSKWDVNEDLTCQEELSSSEDEFTPWHPNPPPSPVSISSDSSSSSCDEEYPRNSSRKRKRVHANGSPNTPIQPNKRAHTPGGGRTTIRGDTDIPRTPARESQSTFGSYFNSTEELEEEISQTQQSHHNTTPKKPPPTVSPDDFPTILRGFLSHAIFSNKTQNAFIIYSTKEKCEVLYEQIDKYNPDYKGIFIMKQTEAFVMFMTPGKHRVAAVKNYCCKFCTVSFLLCKAVTKPLELYNCVAKCDDFQILKENKPGLYHFEFCDEKKEVKQIDWNFLTSFAVENELDDPLVIMGHYLEFSQCESSCKKCAEALPRMKVHWANHSQHLENAELFLHCKQQKSICQQAADNVLARRRLKVLESTRQELLAERLNKLLDQLKDLSPIDKHLYLAGVAWYQCMFPDFEMMLLDILKLFTENVPKKRNVLFRGPVNSGKTSLAAAIMNLVGGVALNVNCPADKLNFELGVAIDKFAVVFEDVKGQTGDKRHLQSGLGINNLDNLRDYLDGSVKVNLEKKHVNKRSQIFPPCIVTANEYFFPQTLYARFHKVYNFEVKDFLAKSLEENSYMGRHRVCQSPLTMLIALLWNVPTENFDKSLKEKVETEKKVLSDMCNFTTFAEMCLNIQRGADPLEGIVIEEETIIDE</sequence>
<evidence type="ECO:0000256" key="5">
    <source>
        <dbReference type="ARBA" id="ARBA00022518"/>
    </source>
</evidence>
<dbReference type="PROSITE" id="PS51206">
    <property type="entry name" value="SF3_HELICASE_1"/>
    <property type="match status" value="1"/>
</dbReference>
<feature type="region of interest" description="Disordered" evidence="34">
    <location>
        <begin position="133"/>
        <end position="260"/>
    </location>
</feature>
<evidence type="ECO:0000256" key="6">
    <source>
        <dbReference type="ARBA" id="ARBA00022553"/>
    </source>
</evidence>
<keyword evidence="23" id="KW-0922">Interferon antiviral system evasion</keyword>
<keyword evidence="14" id="KW-0378">Hydrolase</keyword>
<dbReference type="GO" id="GO:0039502">
    <property type="term" value="P:symbiont-mediated suppression of host type I interferon-mediated signaling pathway"/>
    <property type="evidence" value="ECO:0007669"/>
    <property type="project" value="UniProtKB-KW"/>
</dbReference>
<dbReference type="GO" id="GO:0006260">
    <property type="term" value="P:DNA replication"/>
    <property type="evidence" value="ECO:0007669"/>
    <property type="project" value="UniProtKB-KW"/>
</dbReference>
<dbReference type="PIRSF" id="PIRSF003368">
    <property type="entry name" value="Large_T_antigen_polyomaV"/>
    <property type="match status" value="1"/>
</dbReference>
<dbReference type="Pfam" id="PF06431">
    <property type="entry name" value="Polyoma_lg_T_C"/>
    <property type="match status" value="1"/>
</dbReference>
<evidence type="ECO:0000259" key="36">
    <source>
        <dbReference type="PROSITE" id="PS51287"/>
    </source>
</evidence>
<comment type="subcellular location">
    <subcellularLocation>
        <location evidence="2">Host nucleus</location>
    </subcellularLocation>
</comment>
<evidence type="ECO:0000256" key="22">
    <source>
        <dbReference type="ARBA" id="ARBA00023235"/>
    </source>
</evidence>
<dbReference type="InterPro" id="IPR003133">
    <property type="entry name" value="T_Ag_DNA-bd"/>
</dbReference>
<evidence type="ECO:0000256" key="25">
    <source>
        <dbReference type="ARBA" id="ARBA00023309"/>
    </source>
</evidence>
<organism evidence="38">
    <name type="scientific">Hamster polyomavirus</name>
    <name type="common">HaPyV</name>
    <name type="synonym">Mesocricetus auratus polyomavirus 1</name>
    <dbReference type="NCBI Taxonomy" id="1891729"/>
    <lineage>
        <taxon>Viruses</taxon>
        <taxon>Monodnaviria</taxon>
        <taxon>Shotokuvirae</taxon>
        <taxon>Cossaviricota</taxon>
        <taxon>Papovaviricetes</taxon>
        <taxon>Sepolyvirales</taxon>
        <taxon>Polyomaviridae</taxon>
        <taxon>Alphapolyomavirus</taxon>
    </lineage>
</organism>
<evidence type="ECO:0000256" key="3">
    <source>
        <dbReference type="ARBA" id="ARBA00018805"/>
    </source>
</evidence>
<keyword evidence="21 32" id="KW-0238">DNA-binding</keyword>
<feature type="domain" description="SF3 helicase" evidence="35">
    <location>
        <begin position="522"/>
        <end position="682"/>
    </location>
</feature>
<dbReference type="GO" id="GO:0016787">
    <property type="term" value="F:hydrolase activity"/>
    <property type="evidence" value="ECO:0007669"/>
    <property type="project" value="UniProtKB-KW"/>
</dbReference>
<keyword evidence="18" id="KW-0067">ATP-binding</keyword>
<evidence type="ECO:0000313" key="39">
    <source>
        <dbReference type="EMBL" id="QOV03391.1"/>
    </source>
</evidence>
<evidence type="ECO:0000256" key="10">
    <source>
        <dbReference type="ARBA" id="ARBA00022705"/>
    </source>
</evidence>
<evidence type="ECO:0000256" key="16">
    <source>
        <dbReference type="ARBA" id="ARBA00022830"/>
    </source>
</evidence>
<evidence type="ECO:0000256" key="9">
    <source>
        <dbReference type="ARBA" id="ARBA00022632"/>
    </source>
</evidence>
<comment type="subunit">
    <text evidence="27">Forms homohexamers in the presence of ATP. Interacts with host HDAC1. Interacts (via LXCXE domain) with host RB1; the interaction induces the aberrant dissociation of RB1-E2F1 complex thereby disrupting RB1's activity. Interacts (via LXCXE domain) with host pRB-related proteins RBL1 and RBL2. Interacts (via C-terminus) with host TOP1 and POLA1 allowing DNA replication. Interacts with host preinitiation complex components TBP, TFIIA and TFIID to regulate transcription initiation.</text>
</comment>
<evidence type="ECO:0000256" key="15">
    <source>
        <dbReference type="ARBA" id="ARBA00022806"/>
    </source>
</evidence>
<keyword evidence="8" id="KW-0945">Host-virus interaction</keyword>
<keyword evidence="11" id="KW-0479">Metal-binding</keyword>
<dbReference type="PROSITE" id="PS51287">
    <property type="entry name" value="T_AG_OBD"/>
    <property type="match status" value="1"/>
</dbReference>
<dbReference type="EMBL" id="MT925638">
    <property type="protein sequence ID" value="QOV03391.1"/>
    <property type="molecule type" value="Genomic_DNA"/>
</dbReference>
<feature type="DNA-binding region" description="T-ag OBD" evidence="32">
    <location>
        <begin position="264"/>
        <end position="380"/>
    </location>
</feature>